<dbReference type="InterPro" id="IPR009706">
    <property type="entry name" value="DUF1287"/>
</dbReference>
<organism evidence="1 4">
    <name type="scientific">Eiseniibacteriota bacterium</name>
    <dbReference type="NCBI Taxonomy" id="2212470"/>
    <lineage>
        <taxon>Bacteria</taxon>
        <taxon>Candidatus Eiseniibacteriota</taxon>
    </lineage>
</organism>
<reference evidence="3 4" key="1">
    <citation type="journal article" date="2019" name="Nat. Microbiol.">
        <title>Mediterranean grassland soil C-N compound turnover is dependent on rainfall and depth, and is mediated by genomically divergent microorganisms.</title>
        <authorList>
            <person name="Diamond S."/>
            <person name="Andeer P.F."/>
            <person name="Li Z."/>
            <person name="Crits-Christoph A."/>
            <person name="Burstein D."/>
            <person name="Anantharaman K."/>
            <person name="Lane K.R."/>
            <person name="Thomas B.C."/>
            <person name="Pan C."/>
            <person name="Northen T.R."/>
            <person name="Banfield J.F."/>
        </authorList>
    </citation>
    <scope>NUCLEOTIDE SEQUENCE [LARGE SCALE GENOMIC DNA]</scope>
    <source>
        <strain evidence="1">WS_4</strain>
        <strain evidence="2">WS_7</strain>
    </source>
</reference>
<comment type="caution">
    <text evidence="1">The sequence shown here is derived from an EMBL/GenBank/DDBJ whole genome shotgun (WGS) entry which is preliminary data.</text>
</comment>
<dbReference type="Pfam" id="PF06940">
    <property type="entry name" value="DUF1287"/>
    <property type="match status" value="1"/>
</dbReference>
<dbReference type="EMBL" id="VBOU01000031">
    <property type="protein sequence ID" value="TMQ55342.1"/>
    <property type="molecule type" value="Genomic_DNA"/>
</dbReference>
<evidence type="ECO:0000313" key="4">
    <source>
        <dbReference type="Proteomes" id="UP000319829"/>
    </source>
</evidence>
<name>A0A538SVD1_UNCEI</name>
<protein>
    <submittedName>
        <fullName evidence="1">DUF1287 domain-containing protein</fullName>
    </submittedName>
</protein>
<dbReference type="Proteomes" id="UP000317366">
    <property type="component" value="Unassembled WGS sequence"/>
</dbReference>
<accession>A0A538SVD1</accession>
<sequence>MRYFERRGKERSADEKYEPGDVVAWRLPSGNFHIGIVLEERVPAKNHSYVVHNIGSARKRRMFYTRSTS</sequence>
<evidence type="ECO:0000313" key="3">
    <source>
        <dbReference type="Proteomes" id="UP000317366"/>
    </source>
</evidence>
<dbReference type="AlphaFoldDB" id="A0A538SVD1"/>
<gene>
    <name evidence="1" type="ORF">E6K74_03465</name>
    <name evidence="2" type="ORF">E6K77_10935</name>
</gene>
<evidence type="ECO:0000313" key="2">
    <source>
        <dbReference type="EMBL" id="TMQ61152.1"/>
    </source>
</evidence>
<evidence type="ECO:0000313" key="1">
    <source>
        <dbReference type="EMBL" id="TMQ55342.1"/>
    </source>
</evidence>
<proteinExistence type="predicted"/>
<dbReference type="EMBL" id="VBOX01000110">
    <property type="protein sequence ID" value="TMQ61152.1"/>
    <property type="molecule type" value="Genomic_DNA"/>
</dbReference>
<dbReference type="Proteomes" id="UP000319829">
    <property type="component" value="Unassembled WGS sequence"/>
</dbReference>